<dbReference type="CDD" id="cd20070">
    <property type="entry name" value="5TM_YidC_Alb3"/>
    <property type="match status" value="1"/>
</dbReference>
<dbReference type="GO" id="GO:0015031">
    <property type="term" value="P:protein transport"/>
    <property type="evidence" value="ECO:0007669"/>
    <property type="project" value="UniProtKB-KW"/>
</dbReference>
<dbReference type="GO" id="GO:0005886">
    <property type="term" value="C:plasma membrane"/>
    <property type="evidence" value="ECO:0007669"/>
    <property type="project" value="UniProtKB-SubCell"/>
</dbReference>
<dbReference type="Pfam" id="PF02096">
    <property type="entry name" value="60KD_IMP"/>
    <property type="match status" value="1"/>
</dbReference>
<evidence type="ECO:0000256" key="10">
    <source>
        <dbReference type="SAM" id="Phobius"/>
    </source>
</evidence>
<comment type="subcellular location">
    <subcellularLocation>
        <location evidence="1">Cell membrane</location>
        <topology evidence="1">Multi-pass membrane protein</topology>
    </subcellularLocation>
    <subcellularLocation>
        <location evidence="9">Membrane</location>
        <topology evidence="9">Multi-pass membrane protein</topology>
    </subcellularLocation>
</comment>
<feature type="domain" description="Membrane insertase YidC/Oxa/ALB C-terminal" evidence="11">
    <location>
        <begin position="31"/>
        <end position="234"/>
    </location>
</feature>
<dbReference type="GO" id="GO:0051205">
    <property type="term" value="P:protein insertion into membrane"/>
    <property type="evidence" value="ECO:0007669"/>
    <property type="project" value="TreeGrafter"/>
</dbReference>
<feature type="transmembrane region" description="Helical" evidence="10">
    <location>
        <begin position="196"/>
        <end position="221"/>
    </location>
</feature>
<keyword evidence="7 10" id="KW-0472">Membrane</keyword>
<dbReference type="GO" id="GO:0032977">
    <property type="term" value="F:membrane insertase activity"/>
    <property type="evidence" value="ECO:0007669"/>
    <property type="project" value="InterPro"/>
</dbReference>
<keyword evidence="4 9" id="KW-0812">Transmembrane</keyword>
<keyword evidence="3" id="KW-1003">Cell membrane</keyword>
<evidence type="ECO:0000256" key="1">
    <source>
        <dbReference type="ARBA" id="ARBA00004651"/>
    </source>
</evidence>
<protein>
    <recommendedName>
        <fullName evidence="11">Membrane insertase YidC/Oxa/ALB C-terminal domain-containing protein</fullName>
    </recommendedName>
</protein>
<keyword evidence="2" id="KW-0813">Transport</keyword>
<dbReference type="Proteomes" id="UP000230132">
    <property type="component" value="Unassembled WGS sequence"/>
</dbReference>
<keyword evidence="6 10" id="KW-1133">Transmembrane helix</keyword>
<keyword evidence="8" id="KW-0143">Chaperone</keyword>
<dbReference type="EMBL" id="PFAX01000037">
    <property type="protein sequence ID" value="PIR89950.1"/>
    <property type="molecule type" value="Genomic_DNA"/>
</dbReference>
<feature type="transmembrane region" description="Helical" evidence="10">
    <location>
        <begin position="33"/>
        <end position="53"/>
    </location>
</feature>
<evidence type="ECO:0000256" key="8">
    <source>
        <dbReference type="ARBA" id="ARBA00023186"/>
    </source>
</evidence>
<evidence type="ECO:0000256" key="6">
    <source>
        <dbReference type="ARBA" id="ARBA00022989"/>
    </source>
</evidence>
<feature type="transmembrane region" description="Helical" evidence="10">
    <location>
        <begin position="142"/>
        <end position="165"/>
    </location>
</feature>
<reference evidence="13" key="1">
    <citation type="submission" date="2017-09" db="EMBL/GenBank/DDBJ databases">
        <title>Depth-based differentiation of microbial function through sediment-hosted aquifers and enrichment of novel symbionts in the deep terrestrial subsurface.</title>
        <authorList>
            <person name="Probst A.J."/>
            <person name="Ladd B."/>
            <person name="Jarett J.K."/>
            <person name="Geller-Mcgrath D.E."/>
            <person name="Sieber C.M.K."/>
            <person name="Emerson J.B."/>
            <person name="Anantharaman K."/>
            <person name="Thomas B.C."/>
            <person name="Malmstrom R."/>
            <person name="Stieglmeier M."/>
            <person name="Klingl A."/>
            <person name="Woyke T."/>
            <person name="Ryan C.M."/>
            <person name="Banfield J.F."/>
        </authorList>
    </citation>
    <scope>NUCLEOTIDE SEQUENCE [LARGE SCALE GENOMIC DNA]</scope>
</reference>
<organism evidence="12 13">
    <name type="scientific">bacterium (Candidatus Gribaldobacteria) CG10_big_fil_rev_8_21_14_0_10_37_21</name>
    <dbReference type="NCBI Taxonomy" id="2014275"/>
    <lineage>
        <taxon>Bacteria</taxon>
        <taxon>Candidatus Gribaldobacteria</taxon>
    </lineage>
</organism>
<dbReference type="InterPro" id="IPR028055">
    <property type="entry name" value="YidC/Oxa/ALB_C"/>
</dbReference>
<evidence type="ECO:0000256" key="7">
    <source>
        <dbReference type="ARBA" id="ARBA00023136"/>
    </source>
</evidence>
<evidence type="ECO:0000256" key="4">
    <source>
        <dbReference type="ARBA" id="ARBA00022692"/>
    </source>
</evidence>
<evidence type="ECO:0000256" key="5">
    <source>
        <dbReference type="ARBA" id="ARBA00022927"/>
    </source>
</evidence>
<dbReference type="InterPro" id="IPR001708">
    <property type="entry name" value="YidC/ALB3/OXA1/COX18"/>
</dbReference>
<dbReference type="AlphaFoldDB" id="A0A2H0UVL5"/>
<keyword evidence="5" id="KW-0653">Protein transport</keyword>
<evidence type="ECO:0000256" key="9">
    <source>
        <dbReference type="RuleBase" id="RU003945"/>
    </source>
</evidence>
<dbReference type="InterPro" id="IPR047196">
    <property type="entry name" value="YidC_ALB_C"/>
</dbReference>
<gene>
    <name evidence="12" type="ORF">COU05_03550</name>
</gene>
<name>A0A2H0UVL5_9BACT</name>
<evidence type="ECO:0000259" key="11">
    <source>
        <dbReference type="Pfam" id="PF02096"/>
    </source>
</evidence>
<evidence type="ECO:0000313" key="12">
    <source>
        <dbReference type="EMBL" id="PIR89950.1"/>
    </source>
</evidence>
<feature type="transmembrane region" description="Helical" evidence="10">
    <location>
        <begin position="7"/>
        <end position="27"/>
    </location>
</feature>
<evidence type="ECO:0000256" key="3">
    <source>
        <dbReference type="ARBA" id="ARBA00022475"/>
    </source>
</evidence>
<dbReference type="NCBIfam" id="TIGR03592">
    <property type="entry name" value="yidC_oxa1_cterm"/>
    <property type="match status" value="1"/>
</dbReference>
<evidence type="ECO:0000256" key="2">
    <source>
        <dbReference type="ARBA" id="ARBA00022448"/>
    </source>
</evidence>
<comment type="similarity">
    <text evidence="9">Belongs to the OXA1/ALB3/YidC family.</text>
</comment>
<evidence type="ECO:0000313" key="13">
    <source>
        <dbReference type="Proteomes" id="UP000230132"/>
    </source>
</evidence>
<sequence length="244" mass="27680">MNFLFQAFYTFLFAPFLNGLVLLYSIVGDLGLAIVFLTLIVKVALFPLSLKALRSQKQMQKINPQIAEIKQKHKGNLTEQNVALLELYKKEEISPTSGCLPLLIQLPIVIALYRVFTSGLTIENIDKFLYSFVPNPGAIPQQVFWVFSANSKAFILTLAILAALAQFWQSKISFKGAPKQKSGSNLDFGSMMQKQALFIFPLITFFIIYKTGIVVGVYWFFSVLFSLGEHFIMERNFKKIKQKI</sequence>
<dbReference type="PANTHER" id="PTHR12428:SF65">
    <property type="entry name" value="CYTOCHROME C OXIDASE ASSEMBLY PROTEIN COX18, MITOCHONDRIAL"/>
    <property type="match status" value="1"/>
</dbReference>
<dbReference type="PANTHER" id="PTHR12428">
    <property type="entry name" value="OXA1"/>
    <property type="match status" value="1"/>
</dbReference>
<comment type="caution">
    <text evidence="12">The sequence shown here is derived from an EMBL/GenBank/DDBJ whole genome shotgun (WGS) entry which is preliminary data.</text>
</comment>
<accession>A0A2H0UVL5</accession>
<proteinExistence type="inferred from homology"/>